<dbReference type="InterPro" id="IPR027417">
    <property type="entry name" value="P-loop_NTPase"/>
</dbReference>
<keyword evidence="2" id="KW-0547">Nucleotide-binding</keyword>
<dbReference type="EMBL" id="RIAX01000004">
    <property type="protein sequence ID" value="RNF39695.1"/>
    <property type="molecule type" value="Genomic_DNA"/>
</dbReference>
<evidence type="ECO:0000256" key="1">
    <source>
        <dbReference type="ARBA" id="ARBA00022448"/>
    </source>
</evidence>
<dbReference type="OrthoDB" id="9802264at2"/>
<dbReference type="PROSITE" id="PS00211">
    <property type="entry name" value="ABC_TRANSPORTER_1"/>
    <property type="match status" value="1"/>
</dbReference>
<dbReference type="AlphaFoldDB" id="A0A3M8P7P0"/>
<dbReference type="RefSeq" id="WP_123164890.1">
    <property type="nucleotide sequence ID" value="NZ_RIAX01000004.1"/>
</dbReference>
<evidence type="ECO:0000313" key="6">
    <source>
        <dbReference type="Proteomes" id="UP000275473"/>
    </source>
</evidence>
<keyword evidence="3 5" id="KW-0067">ATP-binding</keyword>
<dbReference type="PROSITE" id="PS50893">
    <property type="entry name" value="ABC_TRANSPORTER_2"/>
    <property type="match status" value="1"/>
</dbReference>
<dbReference type="SMART" id="SM00382">
    <property type="entry name" value="AAA"/>
    <property type="match status" value="1"/>
</dbReference>
<dbReference type="SUPFAM" id="SSF52540">
    <property type="entry name" value="P-loop containing nucleoside triphosphate hydrolases"/>
    <property type="match status" value="1"/>
</dbReference>
<organism evidence="5 6">
    <name type="scientific">Planococcus salinus</name>
    <dbReference type="NCBI Taxonomy" id="1848460"/>
    <lineage>
        <taxon>Bacteria</taxon>
        <taxon>Bacillati</taxon>
        <taxon>Bacillota</taxon>
        <taxon>Bacilli</taxon>
        <taxon>Bacillales</taxon>
        <taxon>Caryophanaceae</taxon>
        <taxon>Planococcus</taxon>
    </lineage>
</organism>
<dbReference type="GO" id="GO:0055052">
    <property type="term" value="C:ATP-binding cassette (ABC) transporter complex, substrate-binding subunit-containing"/>
    <property type="evidence" value="ECO:0007669"/>
    <property type="project" value="TreeGrafter"/>
</dbReference>
<dbReference type="InterPro" id="IPR040582">
    <property type="entry name" value="OB_MalK-like"/>
</dbReference>
<keyword evidence="1" id="KW-0813">Transport</keyword>
<dbReference type="InterPro" id="IPR003439">
    <property type="entry name" value="ABC_transporter-like_ATP-bd"/>
</dbReference>
<dbReference type="InterPro" id="IPR015855">
    <property type="entry name" value="ABC_transpr_MalK-like"/>
</dbReference>
<dbReference type="PANTHER" id="PTHR43875:SF1">
    <property type="entry name" value="OSMOPROTECTIVE COMPOUNDS UPTAKE ATP-BINDING PROTEIN GGTA"/>
    <property type="match status" value="1"/>
</dbReference>
<dbReference type="GO" id="GO:0016887">
    <property type="term" value="F:ATP hydrolysis activity"/>
    <property type="evidence" value="ECO:0007669"/>
    <property type="project" value="InterPro"/>
</dbReference>
<dbReference type="InterPro" id="IPR047641">
    <property type="entry name" value="ABC_transpr_MalK/UgpC-like"/>
</dbReference>
<dbReference type="InterPro" id="IPR003593">
    <property type="entry name" value="AAA+_ATPase"/>
</dbReference>
<dbReference type="InterPro" id="IPR012340">
    <property type="entry name" value="NA-bd_OB-fold"/>
</dbReference>
<sequence>MAEIKLNQLGKTYDNGALAVSDFNLHIKDEEFIVFVGPSGCGKSTTLRMIAGLEEITEGEFFIDGKRMNDVQPKERDIAMVFQNYALYPHMTVYENMAFGLKLRKFKKPEIKRRVQEAAAILGLEEYLNRKPKALSGGQRQRVALGRAIVRDAKVFLMDEPLSNLDAKLRVQMRAEIAKLHSRLKTTTIYVTHDQTEAMTMASRIVVMKDGFIQQVGSPKEVYDFPENRFVGSFIGSPAMNFFEGTIENGSFVIGEKSLTVPPEKLAVLKKEGFDGQAITLGIRPEHIHVNNEDLSGFPASEFEAVITVSELTGAETILYAAHDGQEFIARVDASASIPPGTNATLAFDMSHAQFFDPKDGKRIKTE</sequence>
<dbReference type="GO" id="GO:0140359">
    <property type="term" value="F:ABC-type transporter activity"/>
    <property type="evidence" value="ECO:0007669"/>
    <property type="project" value="InterPro"/>
</dbReference>
<gene>
    <name evidence="5" type="primary">ugpC</name>
    <name evidence="5" type="ORF">EEX84_06915</name>
</gene>
<dbReference type="SUPFAM" id="SSF50331">
    <property type="entry name" value="MOP-like"/>
    <property type="match status" value="1"/>
</dbReference>
<protein>
    <submittedName>
        <fullName evidence="5">sn-glycerol-3-phosphate ABC transporter ATP-binding protein UgpC</fullName>
    </submittedName>
</protein>
<feature type="domain" description="ABC transporter" evidence="4">
    <location>
        <begin position="4"/>
        <end position="235"/>
    </location>
</feature>
<dbReference type="InterPro" id="IPR008995">
    <property type="entry name" value="Mo/tungstate-bd_C_term_dom"/>
</dbReference>
<dbReference type="Gene3D" id="3.40.50.300">
    <property type="entry name" value="P-loop containing nucleotide triphosphate hydrolases"/>
    <property type="match status" value="1"/>
</dbReference>
<evidence type="ECO:0000256" key="2">
    <source>
        <dbReference type="ARBA" id="ARBA00022741"/>
    </source>
</evidence>
<dbReference type="PANTHER" id="PTHR43875">
    <property type="entry name" value="MALTODEXTRIN IMPORT ATP-BINDING PROTEIN MSMX"/>
    <property type="match status" value="1"/>
</dbReference>
<dbReference type="NCBIfam" id="NF008653">
    <property type="entry name" value="PRK11650.1"/>
    <property type="match status" value="1"/>
</dbReference>
<evidence type="ECO:0000256" key="3">
    <source>
        <dbReference type="ARBA" id="ARBA00022840"/>
    </source>
</evidence>
<dbReference type="Gene3D" id="2.40.50.140">
    <property type="entry name" value="Nucleic acid-binding proteins"/>
    <property type="match status" value="1"/>
</dbReference>
<dbReference type="Pfam" id="PF00005">
    <property type="entry name" value="ABC_tran"/>
    <property type="match status" value="1"/>
</dbReference>
<reference evidence="5 6" key="1">
    <citation type="journal article" date="2018" name="Int. J. Syst. Evol. Microbiol.">
        <title>Planococcus salinus sp. nov., a moderately halophilic bacterium isolated from a saline-alkali soil.</title>
        <authorList>
            <person name="Gan L."/>
        </authorList>
    </citation>
    <scope>NUCLEOTIDE SEQUENCE [LARGE SCALE GENOMIC DNA]</scope>
    <source>
        <strain evidence="5 6">LCB217</strain>
    </source>
</reference>
<dbReference type="CDD" id="cd03301">
    <property type="entry name" value="ABC_MalK_N"/>
    <property type="match status" value="1"/>
</dbReference>
<dbReference type="InterPro" id="IPR017871">
    <property type="entry name" value="ABC_transporter-like_CS"/>
</dbReference>
<evidence type="ECO:0000313" key="5">
    <source>
        <dbReference type="EMBL" id="RNF39695.1"/>
    </source>
</evidence>
<comment type="caution">
    <text evidence="5">The sequence shown here is derived from an EMBL/GenBank/DDBJ whole genome shotgun (WGS) entry which is preliminary data.</text>
</comment>
<dbReference type="FunFam" id="3.40.50.300:FF:000042">
    <property type="entry name" value="Maltose/maltodextrin ABC transporter, ATP-binding protein"/>
    <property type="match status" value="1"/>
</dbReference>
<dbReference type="GO" id="GO:0005524">
    <property type="term" value="F:ATP binding"/>
    <property type="evidence" value="ECO:0007669"/>
    <property type="project" value="UniProtKB-KW"/>
</dbReference>
<proteinExistence type="predicted"/>
<accession>A0A3M8P7P0</accession>
<dbReference type="GO" id="GO:0008643">
    <property type="term" value="P:carbohydrate transport"/>
    <property type="evidence" value="ECO:0007669"/>
    <property type="project" value="InterPro"/>
</dbReference>
<evidence type="ECO:0000259" key="4">
    <source>
        <dbReference type="PROSITE" id="PS50893"/>
    </source>
</evidence>
<name>A0A3M8P7P0_9BACL</name>
<dbReference type="Proteomes" id="UP000275473">
    <property type="component" value="Unassembled WGS sequence"/>
</dbReference>
<dbReference type="Pfam" id="PF17912">
    <property type="entry name" value="OB_MalK"/>
    <property type="match status" value="1"/>
</dbReference>
<keyword evidence="6" id="KW-1185">Reference proteome</keyword>
<dbReference type="Gene3D" id="2.40.50.100">
    <property type="match status" value="1"/>
</dbReference>